<comment type="caution">
    <text evidence="1">The sequence shown here is derived from an EMBL/GenBank/DDBJ whole genome shotgun (WGS) entry which is preliminary data.</text>
</comment>
<organism evidence="1 2">
    <name type="scientific">Novosphingobium hassiacum</name>
    <dbReference type="NCBI Taxonomy" id="173676"/>
    <lineage>
        <taxon>Bacteria</taxon>
        <taxon>Pseudomonadati</taxon>
        <taxon>Pseudomonadota</taxon>
        <taxon>Alphaproteobacteria</taxon>
        <taxon>Sphingomonadales</taxon>
        <taxon>Sphingomonadaceae</taxon>
        <taxon>Novosphingobium</taxon>
    </lineage>
</organism>
<dbReference type="RefSeq" id="WP_183615198.1">
    <property type="nucleotide sequence ID" value="NZ_JACICY010000022.1"/>
</dbReference>
<dbReference type="Pfam" id="PF05621">
    <property type="entry name" value="TniB"/>
    <property type="match status" value="1"/>
</dbReference>
<dbReference type="EMBL" id="JACICY010000022">
    <property type="protein sequence ID" value="MBB3862753.1"/>
    <property type="molecule type" value="Genomic_DNA"/>
</dbReference>
<protein>
    <recommendedName>
        <fullName evidence="3">Transposase</fullName>
    </recommendedName>
</protein>
<accession>A0A7W6A109</accession>
<keyword evidence="2" id="KW-1185">Reference proteome</keyword>
<dbReference type="Gene3D" id="3.40.50.300">
    <property type="entry name" value="P-loop containing nucleotide triphosphate hydrolases"/>
    <property type="match status" value="1"/>
</dbReference>
<sequence>MAQSDKRGVESAGSLRRAFWIDFDEARAHVNTLVGLAGEDPDDRPTCVVLVGQSGMGKTSILKEVGRRIELAYPEPADWGDARYIPMLRAVVPSHPTSLRINLALLWKQGWPLTRRTHQIADLKVAELLGEQATRLVAIDNVHAVLTASGRARRDALDSFRFLMSEGNVHMVVAGLDIAADIFSDDVELAYRSIILRLTPWAPGEPSQQLVRVLARGIGLSEPDRFAEPEMAEFIWRTSHGVTGNFKRLLHWSQRVARDTHGREHVEFSDVYEAARLFPCYIDR</sequence>
<dbReference type="Proteomes" id="UP000562395">
    <property type="component" value="Unassembled WGS sequence"/>
</dbReference>
<dbReference type="SUPFAM" id="SSF52540">
    <property type="entry name" value="P-loop containing nucleoside triphosphate hydrolases"/>
    <property type="match status" value="1"/>
</dbReference>
<evidence type="ECO:0000313" key="1">
    <source>
        <dbReference type="EMBL" id="MBB3862753.1"/>
    </source>
</evidence>
<dbReference type="InterPro" id="IPR027417">
    <property type="entry name" value="P-loop_NTPase"/>
</dbReference>
<evidence type="ECO:0008006" key="3">
    <source>
        <dbReference type="Google" id="ProtNLM"/>
    </source>
</evidence>
<dbReference type="AlphaFoldDB" id="A0A7W6A109"/>
<evidence type="ECO:0000313" key="2">
    <source>
        <dbReference type="Proteomes" id="UP000562395"/>
    </source>
</evidence>
<gene>
    <name evidence="1" type="ORF">GGQ88_004055</name>
</gene>
<dbReference type="InterPro" id="IPR008868">
    <property type="entry name" value="TniB"/>
</dbReference>
<reference evidence="1 2" key="1">
    <citation type="submission" date="2020-08" db="EMBL/GenBank/DDBJ databases">
        <title>Genomic Encyclopedia of Type Strains, Phase IV (KMG-IV): sequencing the most valuable type-strain genomes for metagenomic binning, comparative biology and taxonomic classification.</title>
        <authorList>
            <person name="Goeker M."/>
        </authorList>
    </citation>
    <scope>NUCLEOTIDE SEQUENCE [LARGE SCALE GENOMIC DNA]</scope>
    <source>
        <strain evidence="1 2">DSM 14552</strain>
    </source>
</reference>
<proteinExistence type="predicted"/>
<name>A0A7W6A109_9SPHN</name>